<reference evidence="2 3" key="1">
    <citation type="submission" date="2011-07" db="EMBL/GenBank/DDBJ databases">
        <title>Genome Sequence of Propionibacterium acnes SK182B-JCVI.</title>
        <authorList>
            <person name="Durkin A.S."/>
            <person name="Madupu R."/>
            <person name="Hostetler J."/>
            <person name="Radune D."/>
            <person name="Torralba M."/>
            <person name="Methe B."/>
            <person name="Sutton G."/>
            <person name="Strausberg R.L."/>
            <person name="Nelson K.E."/>
        </authorList>
    </citation>
    <scope>NUCLEOTIDE SEQUENCE [LARGE SCALE GENOMIC DNA]</scope>
    <source>
        <strain evidence="2 3">SK182B-JCVI</strain>
    </source>
</reference>
<dbReference type="PATRIC" id="fig|1051006.4.peg.755"/>
<dbReference type="Proteomes" id="UP000007832">
    <property type="component" value="Unassembled WGS sequence"/>
</dbReference>
<dbReference type="eggNOG" id="COG0088">
    <property type="taxonomic scope" value="Bacteria"/>
</dbReference>
<evidence type="ECO:0000313" key="2">
    <source>
        <dbReference type="EMBL" id="EGR98004.1"/>
    </source>
</evidence>
<dbReference type="STRING" id="1574624.GCA_001642025_00191"/>
<organism evidence="2 3">
    <name type="scientific">[Propionibacterium] namnetense SK182B-JCVI</name>
    <dbReference type="NCBI Taxonomy" id="1051006"/>
    <lineage>
        <taxon>Bacteria</taxon>
        <taxon>Bacillati</taxon>
        <taxon>Actinomycetota</taxon>
        <taxon>Actinomycetes</taxon>
        <taxon>Propionibacteriales</taxon>
        <taxon>Propionibacteriaceae</taxon>
        <taxon>Cutibacterium</taxon>
    </lineage>
</organism>
<name>F9NUA8_9ACTN</name>
<proteinExistence type="predicted"/>
<gene>
    <name evidence="2" type="ORF">HMPREF1162_0639</name>
</gene>
<sequence>MSPWLVCRIAVEATCLPSCEKRCDLLQNTVSRVNPIGITPPAAPWNLEISGLWAVWSIPWEVLDHEPYPIRIGGTVSCKKKASSKTAATSSSSTLMEQRAQALETAAAYLAAAQDKAAPLAAQVNDKIGPLTDQISDKISPFSDQAVEAGKKALDASKEYTQEKVVPALHQAYDTFQKDVLPDLEERAEKVASHPAVEEATRRGQAAFSALKGESTELAAKAGIETKSVKKVKRRGKLGKVLCTLAVLGGISAAAIVASRRFLSSSDDGWTAHEPKVTYSWTPGDKDKADDLAPKGDEMPKETPAPKPETSHGSRPVAKPVNKPKPRKEDKSVPADPVAAMADEGGPAAAAPETTAETTVFVDEGARSETTTKDGAVKAPAAGVTGEGNKATSYVGDNPPEGYVIKGNDRSMKYHVPGSGGYDRTIADVWFATEEAAQAAGFTKAQR</sequence>
<dbReference type="AlphaFoldDB" id="F9NUA8"/>
<feature type="compositionally biased region" description="Basic and acidic residues" evidence="1">
    <location>
        <begin position="284"/>
        <end position="301"/>
    </location>
</feature>
<evidence type="ECO:0008006" key="4">
    <source>
        <dbReference type="Google" id="ProtNLM"/>
    </source>
</evidence>
<dbReference type="EMBL" id="AFUN01000007">
    <property type="protein sequence ID" value="EGR98004.1"/>
    <property type="molecule type" value="Genomic_DNA"/>
</dbReference>
<feature type="compositionally biased region" description="Low complexity" evidence="1">
    <location>
        <begin position="339"/>
        <end position="359"/>
    </location>
</feature>
<accession>F9NUA8</accession>
<feature type="region of interest" description="Disordered" evidence="1">
    <location>
        <begin position="264"/>
        <end position="419"/>
    </location>
</feature>
<protein>
    <recommendedName>
        <fullName evidence="4">Regulatory protein</fullName>
    </recommendedName>
</protein>
<evidence type="ECO:0000256" key="1">
    <source>
        <dbReference type="SAM" id="MobiDB-lite"/>
    </source>
</evidence>
<comment type="caution">
    <text evidence="2">The sequence shown here is derived from an EMBL/GenBank/DDBJ whole genome shotgun (WGS) entry which is preliminary data.</text>
</comment>
<feature type="compositionally biased region" description="Basic and acidic residues" evidence="1">
    <location>
        <begin position="364"/>
        <end position="376"/>
    </location>
</feature>
<evidence type="ECO:0000313" key="3">
    <source>
        <dbReference type="Proteomes" id="UP000007832"/>
    </source>
</evidence>